<proteinExistence type="predicted"/>
<protein>
    <submittedName>
        <fullName evidence="1">Uncharacterized protein</fullName>
    </submittedName>
</protein>
<dbReference type="RefSeq" id="WP_182602531.1">
    <property type="nucleotide sequence ID" value="NZ_JACIVD010000061.1"/>
</dbReference>
<organism evidence="1 2">
    <name type="scientific">Limosilactobacillus albertensis</name>
    <dbReference type="NCBI Taxonomy" id="2759752"/>
    <lineage>
        <taxon>Bacteria</taxon>
        <taxon>Bacillati</taxon>
        <taxon>Bacillota</taxon>
        <taxon>Bacilli</taxon>
        <taxon>Lactobacillales</taxon>
        <taxon>Lactobacillaceae</taxon>
        <taxon>Limosilactobacillus</taxon>
    </lineage>
</organism>
<sequence>MQNQIEDFDLNAKRAIEKFGWSIETFDNADYYRFNQIMAAKEKKERAVDPLSAIMGIRMAQARRKGGVKRG</sequence>
<accession>A0A839H9L4</accession>
<evidence type="ECO:0000313" key="2">
    <source>
        <dbReference type="Proteomes" id="UP000547628"/>
    </source>
</evidence>
<dbReference type="AlphaFoldDB" id="A0A839H9L4"/>
<dbReference type="Proteomes" id="UP000547628">
    <property type="component" value="Unassembled WGS sequence"/>
</dbReference>
<evidence type="ECO:0000313" key="1">
    <source>
        <dbReference type="EMBL" id="MBB1123279.1"/>
    </source>
</evidence>
<gene>
    <name evidence="1" type="ORF">H5S41_04795</name>
</gene>
<name>A0A839H9L4_9LACO</name>
<reference evidence="1 2" key="1">
    <citation type="submission" date="2020-07" db="EMBL/GenBank/DDBJ databases">
        <title>Description of Limosilactobacillus balticus sp. nov., Limosilactobacillus agrestis sp. nov., Limosilactobacillus albertensis sp. nov., Limosilactobacillus rudii sp. nov., Limosilactobacillus fastidiosus sp. nov., five novel Limosilactobacillus species isolated from the vertebrate gastrointestinal tract, and proposal of 6 subspecies of Limosilactobacillus reuteri adapted to the gastrointestinal tract of specific vertebrate hosts.</title>
        <authorList>
            <person name="Li F."/>
            <person name="Cheng C."/>
            <person name="Zheng J."/>
            <person name="Quevedo R.M."/>
            <person name="Li J."/>
            <person name="Roos S."/>
            <person name="Gaenzle M.G."/>
            <person name="Walter J."/>
        </authorList>
    </citation>
    <scope>NUCLEOTIDE SEQUENCE [LARGE SCALE GENOMIC DNA]</scope>
    <source>
        <strain evidence="1 2">Lr3000</strain>
    </source>
</reference>
<dbReference type="EMBL" id="JACIVD010000061">
    <property type="protein sequence ID" value="MBB1123279.1"/>
    <property type="molecule type" value="Genomic_DNA"/>
</dbReference>
<comment type="caution">
    <text evidence="1">The sequence shown here is derived from an EMBL/GenBank/DDBJ whole genome shotgun (WGS) entry which is preliminary data.</text>
</comment>